<comment type="caution">
    <text evidence="2">The sequence shown here is derived from an EMBL/GenBank/DDBJ whole genome shotgun (WGS) entry which is preliminary data.</text>
</comment>
<reference evidence="2 3" key="1">
    <citation type="journal article" date="2020" name="Nature">
        <title>Six reference-quality genomes reveal evolution of bat adaptations.</title>
        <authorList>
            <person name="Jebb D."/>
            <person name="Huang Z."/>
            <person name="Pippel M."/>
            <person name="Hughes G.M."/>
            <person name="Lavrichenko K."/>
            <person name="Devanna P."/>
            <person name="Winkler S."/>
            <person name="Jermiin L.S."/>
            <person name="Skirmuntt E.C."/>
            <person name="Katzourakis A."/>
            <person name="Burkitt-Gray L."/>
            <person name="Ray D.A."/>
            <person name="Sullivan K.A.M."/>
            <person name="Roscito J.G."/>
            <person name="Kirilenko B.M."/>
            <person name="Davalos L.M."/>
            <person name="Corthals A.P."/>
            <person name="Power M.L."/>
            <person name="Jones G."/>
            <person name="Ransome R.D."/>
            <person name="Dechmann D.K.N."/>
            <person name="Locatelli A.G."/>
            <person name="Puechmaille S.J."/>
            <person name="Fedrigo O."/>
            <person name="Jarvis E.D."/>
            <person name="Hiller M."/>
            <person name="Vernes S.C."/>
            <person name="Myers E.W."/>
            <person name="Teeling E.C."/>
        </authorList>
    </citation>
    <scope>NUCLEOTIDE SEQUENCE [LARGE SCALE GENOMIC DNA]</scope>
    <source>
        <strain evidence="2">MMyoMyo1</strain>
        <tissue evidence="2">Flight muscle</tissue>
    </source>
</reference>
<protein>
    <submittedName>
        <fullName evidence="2">Uncharacterized protein</fullName>
    </submittedName>
</protein>
<evidence type="ECO:0000256" key="1">
    <source>
        <dbReference type="SAM" id="MobiDB-lite"/>
    </source>
</evidence>
<feature type="region of interest" description="Disordered" evidence="1">
    <location>
        <begin position="103"/>
        <end position="132"/>
    </location>
</feature>
<dbReference type="AlphaFoldDB" id="A0A7J7T662"/>
<proteinExistence type="predicted"/>
<gene>
    <name evidence="2" type="ORF">mMyoMyo1_009152</name>
</gene>
<sequence length="132" mass="13297">MEWQTVGGVGLGREGLHERRTHAHHTSRTHGPGAGVRGQGEESSVASLPSGTCTPSCGESGGQDLGGSPAPPDCAPVGASAQRFPVAGEGVFVRVVLSAQAGRWAGRGLRAPSGVSPKKGAKEDPLPTGGRR</sequence>
<accession>A0A7J7T662</accession>
<feature type="compositionally biased region" description="Polar residues" evidence="1">
    <location>
        <begin position="41"/>
        <end position="57"/>
    </location>
</feature>
<evidence type="ECO:0000313" key="2">
    <source>
        <dbReference type="EMBL" id="KAF6296020.1"/>
    </source>
</evidence>
<feature type="compositionally biased region" description="Basic residues" evidence="1">
    <location>
        <begin position="19"/>
        <end position="28"/>
    </location>
</feature>
<feature type="region of interest" description="Disordered" evidence="1">
    <location>
        <begin position="1"/>
        <end position="80"/>
    </location>
</feature>
<keyword evidence="3" id="KW-1185">Reference proteome</keyword>
<organism evidence="2 3">
    <name type="scientific">Myotis myotis</name>
    <name type="common">Greater mouse-eared bat</name>
    <name type="synonym">Vespertilio myotis</name>
    <dbReference type="NCBI Taxonomy" id="51298"/>
    <lineage>
        <taxon>Eukaryota</taxon>
        <taxon>Metazoa</taxon>
        <taxon>Chordata</taxon>
        <taxon>Craniata</taxon>
        <taxon>Vertebrata</taxon>
        <taxon>Euteleostomi</taxon>
        <taxon>Mammalia</taxon>
        <taxon>Eutheria</taxon>
        <taxon>Laurasiatheria</taxon>
        <taxon>Chiroptera</taxon>
        <taxon>Yangochiroptera</taxon>
        <taxon>Vespertilionidae</taxon>
        <taxon>Myotis</taxon>
    </lineage>
</organism>
<evidence type="ECO:0000313" key="3">
    <source>
        <dbReference type="Proteomes" id="UP000527355"/>
    </source>
</evidence>
<name>A0A7J7T662_MYOMY</name>
<dbReference type="Proteomes" id="UP000527355">
    <property type="component" value="Unassembled WGS sequence"/>
</dbReference>
<dbReference type="EMBL" id="JABWUV010000017">
    <property type="protein sequence ID" value="KAF6296020.1"/>
    <property type="molecule type" value="Genomic_DNA"/>
</dbReference>